<name>A0A420ZE91_UNCK3</name>
<comment type="subunit">
    <text evidence="5">Part of the 50S ribosomal subunit. Forms a bridge to the 30S subunit in the 70S ribosome.</text>
</comment>
<evidence type="ECO:0000259" key="7">
    <source>
        <dbReference type="SMART" id="SM01382"/>
    </source>
</evidence>
<dbReference type="Gene3D" id="4.10.950.10">
    <property type="entry name" value="Ribosomal protein L2, domain 3"/>
    <property type="match status" value="1"/>
</dbReference>
<dbReference type="SUPFAM" id="SSF50249">
    <property type="entry name" value="Nucleic acid-binding proteins"/>
    <property type="match status" value="1"/>
</dbReference>
<dbReference type="GO" id="GO:0002181">
    <property type="term" value="P:cytoplasmic translation"/>
    <property type="evidence" value="ECO:0007669"/>
    <property type="project" value="TreeGrafter"/>
</dbReference>
<dbReference type="HAMAP" id="MF_01320_B">
    <property type="entry name" value="Ribosomal_uL2_B"/>
    <property type="match status" value="1"/>
</dbReference>
<dbReference type="InterPro" id="IPR012340">
    <property type="entry name" value="NA-bd_OB-fold"/>
</dbReference>
<keyword evidence="2 5" id="KW-0689">Ribosomal protein</keyword>
<keyword evidence="5" id="KW-0699">rRNA-binding</keyword>
<evidence type="ECO:0000313" key="9">
    <source>
        <dbReference type="EMBL" id="RLC37922.1"/>
    </source>
</evidence>
<dbReference type="FunFam" id="4.10.950.10:FF:000001">
    <property type="entry name" value="50S ribosomal protein L2"/>
    <property type="match status" value="1"/>
</dbReference>
<evidence type="ECO:0000256" key="1">
    <source>
        <dbReference type="ARBA" id="ARBA00005636"/>
    </source>
</evidence>
<evidence type="ECO:0000256" key="3">
    <source>
        <dbReference type="ARBA" id="ARBA00023274"/>
    </source>
</evidence>
<evidence type="ECO:0000313" key="10">
    <source>
        <dbReference type="Proteomes" id="UP000281261"/>
    </source>
</evidence>
<evidence type="ECO:0000256" key="4">
    <source>
        <dbReference type="ARBA" id="ARBA00035242"/>
    </source>
</evidence>
<dbReference type="Gene3D" id="2.40.50.140">
    <property type="entry name" value="Nucleic acid-binding proteins"/>
    <property type="match status" value="1"/>
</dbReference>
<dbReference type="Proteomes" id="UP000281261">
    <property type="component" value="Unassembled WGS sequence"/>
</dbReference>
<dbReference type="InterPro" id="IPR002171">
    <property type="entry name" value="Ribosomal_uL2"/>
</dbReference>
<organism evidence="9 10">
    <name type="scientific">candidate division Kazan bacterium</name>
    <dbReference type="NCBI Taxonomy" id="2202143"/>
    <lineage>
        <taxon>Bacteria</taxon>
        <taxon>Bacteria division Kazan-3B-28</taxon>
    </lineage>
</organism>
<protein>
    <recommendedName>
        <fullName evidence="4 5">Large ribosomal subunit protein uL2</fullName>
    </recommendedName>
</protein>
<comment type="function">
    <text evidence="5">One of the primary rRNA binding proteins. Required for association of the 30S and 50S subunits to form the 70S ribosome, for tRNA binding and peptide bond formation. It has been suggested to have peptidyltransferase activity; this is somewhat controversial. Makes several contacts with the 16S rRNA in the 70S ribosome.</text>
</comment>
<reference evidence="9 10" key="1">
    <citation type="submission" date="2018-06" db="EMBL/GenBank/DDBJ databases">
        <title>Extensive metabolic versatility and redundancy in microbially diverse, dynamic hydrothermal sediments.</title>
        <authorList>
            <person name="Dombrowski N."/>
            <person name="Teske A."/>
            <person name="Baker B.J."/>
        </authorList>
    </citation>
    <scope>NUCLEOTIDE SEQUENCE [LARGE SCALE GENOMIC DNA]</scope>
    <source>
        <strain evidence="9">B79_G16</strain>
    </source>
</reference>
<evidence type="ECO:0000259" key="8">
    <source>
        <dbReference type="SMART" id="SM01383"/>
    </source>
</evidence>
<dbReference type="GO" id="GO:0003735">
    <property type="term" value="F:structural constituent of ribosome"/>
    <property type="evidence" value="ECO:0007669"/>
    <property type="project" value="InterPro"/>
</dbReference>
<dbReference type="NCBIfam" id="TIGR01171">
    <property type="entry name" value="rplB_bact"/>
    <property type="match status" value="1"/>
</dbReference>
<feature type="domain" description="Large ribosomal subunit protein uL2 C-terminal" evidence="7">
    <location>
        <begin position="125"/>
        <end position="254"/>
    </location>
</feature>
<dbReference type="SMART" id="SM01382">
    <property type="entry name" value="Ribosomal_L2_C"/>
    <property type="match status" value="1"/>
</dbReference>
<dbReference type="Gene3D" id="2.30.30.30">
    <property type="match status" value="1"/>
</dbReference>
<dbReference type="InterPro" id="IPR014722">
    <property type="entry name" value="Rib_uL2_dom2"/>
</dbReference>
<sequence>MNIRLVKPVTPGRRGMKFADRRRVVASHRPYKNLVRGGKQSGGRNNRGVITIRARGGSAKQLFRKVDFKQRKLGVPGVVRAVEYDPKRTAYIAHIVFADGEHSYILAPQNLSIGDKIVYNETTKIKLGNRLMLKNIPVGMMVYNVELTPGKGGQIVRSAGTSATLMGIEGGYAALRLPSGEVRKVLETAFASIGVVSNSEHMNIKIGKAGRHRWMGHRPRVRGKAKNPVDHPHGGGEGGSPIGLKHPKTPTGKPALGYKTRNYKKSSGRLIVKPRSRKKK</sequence>
<comment type="caution">
    <text evidence="9">The sequence shown here is derived from an EMBL/GenBank/DDBJ whole genome shotgun (WGS) entry which is preliminary data.</text>
</comment>
<dbReference type="InterPro" id="IPR014726">
    <property type="entry name" value="Ribosomal_uL2_dom3"/>
</dbReference>
<evidence type="ECO:0000256" key="5">
    <source>
        <dbReference type="HAMAP-Rule" id="MF_01320"/>
    </source>
</evidence>
<dbReference type="PIRSF" id="PIRSF002158">
    <property type="entry name" value="Ribosomal_L2"/>
    <property type="match status" value="1"/>
</dbReference>
<dbReference type="AlphaFoldDB" id="A0A420ZE91"/>
<dbReference type="PANTHER" id="PTHR13691:SF5">
    <property type="entry name" value="LARGE RIBOSOMAL SUBUNIT PROTEIN UL2M"/>
    <property type="match status" value="1"/>
</dbReference>
<dbReference type="FunFam" id="2.30.30.30:FF:000001">
    <property type="entry name" value="50S ribosomal protein L2"/>
    <property type="match status" value="1"/>
</dbReference>
<proteinExistence type="inferred from homology"/>
<dbReference type="InterPro" id="IPR022666">
    <property type="entry name" value="Ribosomal_uL2_RNA-bd_dom"/>
</dbReference>
<gene>
    <name evidence="5" type="primary">rplB</name>
    <name evidence="9" type="ORF">DRH29_00720</name>
</gene>
<dbReference type="InterPro" id="IPR008991">
    <property type="entry name" value="Translation_prot_SH3-like_sf"/>
</dbReference>
<dbReference type="GO" id="GO:0015934">
    <property type="term" value="C:large ribosomal subunit"/>
    <property type="evidence" value="ECO:0007669"/>
    <property type="project" value="InterPro"/>
</dbReference>
<dbReference type="SUPFAM" id="SSF50104">
    <property type="entry name" value="Translation proteins SH3-like domain"/>
    <property type="match status" value="1"/>
</dbReference>
<evidence type="ECO:0000256" key="2">
    <source>
        <dbReference type="ARBA" id="ARBA00022980"/>
    </source>
</evidence>
<accession>A0A420ZE91</accession>
<comment type="similarity">
    <text evidence="1 5">Belongs to the universal ribosomal protein uL2 family.</text>
</comment>
<dbReference type="Pfam" id="PF03947">
    <property type="entry name" value="Ribosomal_L2_C"/>
    <property type="match status" value="1"/>
</dbReference>
<evidence type="ECO:0000256" key="6">
    <source>
        <dbReference type="SAM" id="MobiDB-lite"/>
    </source>
</evidence>
<dbReference type="EMBL" id="QMNG01000001">
    <property type="protein sequence ID" value="RLC37922.1"/>
    <property type="molecule type" value="Genomic_DNA"/>
</dbReference>
<keyword evidence="3 5" id="KW-0687">Ribonucleoprotein</keyword>
<feature type="compositionally biased region" description="Basic residues" evidence="6">
    <location>
        <begin position="261"/>
        <end position="280"/>
    </location>
</feature>
<dbReference type="Pfam" id="PF00181">
    <property type="entry name" value="Ribosomal_L2_N"/>
    <property type="match status" value="1"/>
</dbReference>
<feature type="domain" description="Large ribosomal subunit protein uL2 RNA-binding" evidence="8">
    <location>
        <begin position="43"/>
        <end position="119"/>
    </location>
</feature>
<dbReference type="InterPro" id="IPR022669">
    <property type="entry name" value="Ribosomal_uL2_C"/>
</dbReference>
<dbReference type="GO" id="GO:0016740">
    <property type="term" value="F:transferase activity"/>
    <property type="evidence" value="ECO:0007669"/>
    <property type="project" value="InterPro"/>
</dbReference>
<dbReference type="GO" id="GO:0019843">
    <property type="term" value="F:rRNA binding"/>
    <property type="evidence" value="ECO:0007669"/>
    <property type="project" value="UniProtKB-UniRule"/>
</dbReference>
<dbReference type="SMART" id="SM01383">
    <property type="entry name" value="Ribosomal_L2"/>
    <property type="match status" value="1"/>
</dbReference>
<keyword evidence="5" id="KW-0694">RNA-binding</keyword>
<feature type="region of interest" description="Disordered" evidence="6">
    <location>
        <begin position="220"/>
        <end position="280"/>
    </location>
</feature>
<dbReference type="PANTHER" id="PTHR13691">
    <property type="entry name" value="RIBOSOMAL PROTEIN L2"/>
    <property type="match status" value="1"/>
</dbReference>
<dbReference type="InterPro" id="IPR005880">
    <property type="entry name" value="Ribosomal_uL2_bac/org-type"/>
</dbReference>